<organism evidence="1 2">
    <name type="scientific">Rubus argutus</name>
    <name type="common">Southern blackberry</name>
    <dbReference type="NCBI Taxonomy" id="59490"/>
    <lineage>
        <taxon>Eukaryota</taxon>
        <taxon>Viridiplantae</taxon>
        <taxon>Streptophyta</taxon>
        <taxon>Embryophyta</taxon>
        <taxon>Tracheophyta</taxon>
        <taxon>Spermatophyta</taxon>
        <taxon>Magnoliopsida</taxon>
        <taxon>eudicotyledons</taxon>
        <taxon>Gunneridae</taxon>
        <taxon>Pentapetalae</taxon>
        <taxon>rosids</taxon>
        <taxon>fabids</taxon>
        <taxon>Rosales</taxon>
        <taxon>Rosaceae</taxon>
        <taxon>Rosoideae</taxon>
        <taxon>Rosoideae incertae sedis</taxon>
        <taxon>Rubus</taxon>
    </lineage>
</organism>
<proteinExistence type="predicted"/>
<comment type="caution">
    <text evidence="1">The sequence shown here is derived from an EMBL/GenBank/DDBJ whole genome shotgun (WGS) entry which is preliminary data.</text>
</comment>
<sequence>MEEIIFFFGILTRSAYLILREFKYTYEEIGGSDTSSLHLTHWFILNFTKAKIGVEFQSTLRKQPLCRAERGRRRGGDLGSTLASCWVRRQWRSQQLQFGAGLAAWKNSDGVVVEASSLGSEKDWARARKAGGAWIEAMVAWSGIGEDEHGWLPKSDWALIGEAPMSLRGGEEARHHGGAAEWVIDFDDSGQRCRTRIEGKMEARVCAAWWFALQLCL</sequence>
<name>A0AAW1VYK9_RUBAR</name>
<evidence type="ECO:0000313" key="1">
    <source>
        <dbReference type="EMBL" id="KAK9912111.1"/>
    </source>
</evidence>
<gene>
    <name evidence="1" type="ORF">M0R45_035985</name>
</gene>
<keyword evidence="2" id="KW-1185">Reference proteome</keyword>
<dbReference type="AlphaFoldDB" id="A0AAW1VYK9"/>
<dbReference type="Proteomes" id="UP001457282">
    <property type="component" value="Unassembled WGS sequence"/>
</dbReference>
<evidence type="ECO:0000313" key="2">
    <source>
        <dbReference type="Proteomes" id="UP001457282"/>
    </source>
</evidence>
<protein>
    <submittedName>
        <fullName evidence="1">Uncharacterized protein</fullName>
    </submittedName>
</protein>
<reference evidence="1 2" key="1">
    <citation type="journal article" date="2023" name="G3 (Bethesda)">
        <title>A chromosome-length genome assembly and annotation of blackberry (Rubus argutus, cv. 'Hillquist').</title>
        <authorList>
            <person name="Bruna T."/>
            <person name="Aryal R."/>
            <person name="Dudchenko O."/>
            <person name="Sargent D.J."/>
            <person name="Mead D."/>
            <person name="Buti M."/>
            <person name="Cavallini A."/>
            <person name="Hytonen T."/>
            <person name="Andres J."/>
            <person name="Pham M."/>
            <person name="Weisz D."/>
            <person name="Mascagni F."/>
            <person name="Usai G."/>
            <person name="Natali L."/>
            <person name="Bassil N."/>
            <person name="Fernandez G.E."/>
            <person name="Lomsadze A."/>
            <person name="Armour M."/>
            <person name="Olukolu B."/>
            <person name="Poorten T."/>
            <person name="Britton C."/>
            <person name="Davik J."/>
            <person name="Ashrafi H."/>
            <person name="Aiden E.L."/>
            <person name="Borodovsky M."/>
            <person name="Worthington M."/>
        </authorList>
    </citation>
    <scope>NUCLEOTIDE SEQUENCE [LARGE SCALE GENOMIC DNA]</scope>
    <source>
        <strain evidence="1">PI 553951</strain>
    </source>
</reference>
<accession>A0AAW1VYK9</accession>
<dbReference type="EMBL" id="JBEDUW010000007">
    <property type="protein sequence ID" value="KAK9912111.1"/>
    <property type="molecule type" value="Genomic_DNA"/>
</dbReference>